<dbReference type="AlphaFoldDB" id="A0A285NFJ3"/>
<reference evidence="2" key="1">
    <citation type="submission" date="2017-09" db="EMBL/GenBank/DDBJ databases">
        <authorList>
            <person name="Varghese N."/>
            <person name="Submissions S."/>
        </authorList>
    </citation>
    <scope>NUCLEOTIDE SEQUENCE [LARGE SCALE GENOMIC DNA]</scope>
    <source>
        <strain evidence="2">DSM 15103</strain>
    </source>
</reference>
<dbReference type="RefSeq" id="WP_097000169.1">
    <property type="nucleotide sequence ID" value="NZ_OBEI01000003.1"/>
</dbReference>
<proteinExistence type="predicted"/>
<name>A0A285NFJ3_9AQUI</name>
<dbReference type="EMBL" id="OBEI01000003">
    <property type="protein sequence ID" value="SNZ07737.1"/>
    <property type="molecule type" value="Genomic_DNA"/>
</dbReference>
<dbReference type="Proteomes" id="UP000219036">
    <property type="component" value="Unassembled WGS sequence"/>
</dbReference>
<keyword evidence="2" id="KW-1185">Reference proteome</keyword>
<organism evidence="1 2">
    <name type="scientific">Persephonella hydrogeniphila</name>
    <dbReference type="NCBI Taxonomy" id="198703"/>
    <lineage>
        <taxon>Bacteria</taxon>
        <taxon>Pseudomonadati</taxon>
        <taxon>Aquificota</taxon>
        <taxon>Aquificia</taxon>
        <taxon>Aquificales</taxon>
        <taxon>Hydrogenothermaceae</taxon>
        <taxon>Persephonella</taxon>
    </lineage>
</organism>
<evidence type="ECO:0008006" key="3">
    <source>
        <dbReference type="Google" id="ProtNLM"/>
    </source>
</evidence>
<gene>
    <name evidence="1" type="ORF">SAMN06265182_0992</name>
</gene>
<dbReference type="Pfam" id="PF06252">
    <property type="entry name" value="GemA"/>
    <property type="match status" value="1"/>
</dbReference>
<dbReference type="OrthoDB" id="371367at2"/>
<evidence type="ECO:0000313" key="1">
    <source>
        <dbReference type="EMBL" id="SNZ07737.1"/>
    </source>
</evidence>
<accession>A0A285NFJ3</accession>
<evidence type="ECO:0000313" key="2">
    <source>
        <dbReference type="Proteomes" id="UP000219036"/>
    </source>
</evidence>
<protein>
    <recommendedName>
        <fullName evidence="3">Mu-like prophage protein gp16</fullName>
    </recommendedName>
</protein>
<sequence>MPSHKALAKIHIAKKELNLSDEEYRQILYDCFGVDSSKYLTEEQANMLIAVFVDMGWKPKKKEEKPKAKKYDELGDRKGFATPAQLRKIETMWKIVSREKTKKSLDRFLFKRFKVMKLENLPFDKVPAVLKALESMKAKCTTTKTTNTKQIDEPVDF</sequence>
<dbReference type="InterPro" id="IPR009363">
    <property type="entry name" value="Phage_Mu_Gp16"/>
</dbReference>